<gene>
    <name evidence="3" type="ORF">MZV50_23550</name>
</gene>
<dbReference type="Proteomes" id="UP001057520">
    <property type="component" value="Chromosome"/>
</dbReference>
<dbReference type="InterPro" id="IPR005119">
    <property type="entry name" value="LysR_subst-bd"/>
</dbReference>
<organism evidence="3 4">
    <name type="scientific">Caulobacter segnis</name>
    <dbReference type="NCBI Taxonomy" id="88688"/>
    <lineage>
        <taxon>Bacteria</taxon>
        <taxon>Pseudomonadati</taxon>
        <taxon>Pseudomonadota</taxon>
        <taxon>Alphaproteobacteria</taxon>
        <taxon>Caulobacterales</taxon>
        <taxon>Caulobacteraceae</taxon>
        <taxon>Caulobacter</taxon>
    </lineage>
</organism>
<dbReference type="SUPFAM" id="SSF53850">
    <property type="entry name" value="Periplasmic binding protein-like II"/>
    <property type="match status" value="1"/>
</dbReference>
<dbReference type="Pfam" id="PF03466">
    <property type="entry name" value="LysR_substrate"/>
    <property type="match status" value="1"/>
</dbReference>
<dbReference type="PANTHER" id="PTHR30537:SF3">
    <property type="entry name" value="TRANSCRIPTIONAL REGULATORY PROTEIN"/>
    <property type="match status" value="1"/>
</dbReference>
<protein>
    <submittedName>
        <fullName evidence="3">LysR substrate-binding domain-containing protein</fullName>
    </submittedName>
</protein>
<reference evidence="3 4" key="1">
    <citation type="submission" date="2022-04" db="EMBL/GenBank/DDBJ databases">
        <title>Genome sequence of soybean root-associated Caulobacter segnis RL271.</title>
        <authorList>
            <person name="Longley R."/>
            <person name="Bonito G."/>
            <person name="Trigodet F."/>
            <person name="Crosson S."/>
            <person name="Fiebig A."/>
        </authorList>
    </citation>
    <scope>NUCLEOTIDE SEQUENCE [LARGE SCALE GENOMIC DNA]</scope>
    <source>
        <strain evidence="3 4">RL271</strain>
    </source>
</reference>
<dbReference type="InterPro" id="IPR058163">
    <property type="entry name" value="LysR-type_TF_proteobact-type"/>
</dbReference>
<keyword evidence="4" id="KW-1185">Reference proteome</keyword>
<proteinExistence type="inferred from homology"/>
<evidence type="ECO:0000313" key="3">
    <source>
        <dbReference type="EMBL" id="USQ95485.1"/>
    </source>
</evidence>
<name>A0ABY4ZSL2_9CAUL</name>
<evidence type="ECO:0000313" key="4">
    <source>
        <dbReference type="Proteomes" id="UP001057520"/>
    </source>
</evidence>
<sequence length="102" mass="11235">MRLATPETFGAWLVAPAAKAFHDQYPGLQLERVPESRSVNLSRREADIAIRLSRPTQGRLVARRLADYTLGLYASRDYLKTHGGLESLADLPGRPLSGTSTN</sequence>
<dbReference type="Gene3D" id="3.40.190.290">
    <property type="match status" value="1"/>
</dbReference>
<evidence type="ECO:0000256" key="1">
    <source>
        <dbReference type="ARBA" id="ARBA00009437"/>
    </source>
</evidence>
<dbReference type="PANTHER" id="PTHR30537">
    <property type="entry name" value="HTH-TYPE TRANSCRIPTIONAL REGULATOR"/>
    <property type="match status" value="1"/>
</dbReference>
<evidence type="ECO:0000259" key="2">
    <source>
        <dbReference type="Pfam" id="PF03466"/>
    </source>
</evidence>
<feature type="domain" description="LysR substrate-binding" evidence="2">
    <location>
        <begin position="2"/>
        <end position="96"/>
    </location>
</feature>
<dbReference type="EMBL" id="CP096040">
    <property type="protein sequence ID" value="USQ95485.1"/>
    <property type="molecule type" value="Genomic_DNA"/>
</dbReference>
<accession>A0ABY4ZSL2</accession>
<comment type="similarity">
    <text evidence="1">Belongs to the LysR transcriptional regulatory family.</text>
</comment>